<evidence type="ECO:0000313" key="3">
    <source>
        <dbReference type="Proteomes" id="UP000651085"/>
    </source>
</evidence>
<name>A0A926IJL5_9BACT</name>
<comment type="caution">
    <text evidence="2">The sequence shown here is derived from an EMBL/GenBank/DDBJ whole genome shotgun (WGS) entry which is preliminary data.</text>
</comment>
<dbReference type="Proteomes" id="UP000651085">
    <property type="component" value="Unassembled WGS sequence"/>
</dbReference>
<proteinExistence type="predicted"/>
<evidence type="ECO:0000313" key="2">
    <source>
        <dbReference type="EMBL" id="MBC8592947.1"/>
    </source>
</evidence>
<feature type="domain" description="IPT/TIG" evidence="1">
    <location>
        <begin position="36"/>
        <end position="99"/>
    </location>
</feature>
<dbReference type="SUPFAM" id="SSF81296">
    <property type="entry name" value="E set domains"/>
    <property type="match status" value="1"/>
</dbReference>
<reference evidence="2" key="1">
    <citation type="submission" date="2020-08" db="EMBL/GenBank/DDBJ databases">
        <title>Genome public.</title>
        <authorList>
            <person name="Liu C."/>
            <person name="Sun Q."/>
        </authorList>
    </citation>
    <scope>NUCLEOTIDE SEQUENCE</scope>
    <source>
        <strain evidence="2">N12</strain>
    </source>
</reference>
<dbReference type="InterPro" id="IPR013783">
    <property type="entry name" value="Ig-like_fold"/>
</dbReference>
<protein>
    <submittedName>
        <fullName evidence="2">IPT/TIG domain-containing protein</fullName>
    </submittedName>
</protein>
<dbReference type="PROSITE" id="PS51257">
    <property type="entry name" value="PROKAR_LIPOPROTEIN"/>
    <property type="match status" value="1"/>
</dbReference>
<accession>A0A926IJL5</accession>
<dbReference type="Gene3D" id="2.60.40.10">
    <property type="entry name" value="Immunoglobulins"/>
    <property type="match status" value="1"/>
</dbReference>
<gene>
    <name evidence="2" type="ORF">H8744_06695</name>
</gene>
<dbReference type="RefSeq" id="WP_262434110.1">
    <property type="nucleotide sequence ID" value="NZ_JACRTF010000001.1"/>
</dbReference>
<dbReference type="EMBL" id="JACRTF010000001">
    <property type="protein sequence ID" value="MBC8592947.1"/>
    <property type="molecule type" value="Genomic_DNA"/>
</dbReference>
<organism evidence="2 3">
    <name type="scientific">Jilunia laotingensis</name>
    <dbReference type="NCBI Taxonomy" id="2763675"/>
    <lineage>
        <taxon>Bacteria</taxon>
        <taxon>Pseudomonadati</taxon>
        <taxon>Bacteroidota</taxon>
        <taxon>Bacteroidia</taxon>
        <taxon>Bacteroidales</taxon>
        <taxon>Bacteroidaceae</taxon>
        <taxon>Jilunia</taxon>
    </lineage>
</organism>
<evidence type="ECO:0000259" key="1">
    <source>
        <dbReference type="Pfam" id="PF01833"/>
    </source>
</evidence>
<dbReference type="AlphaFoldDB" id="A0A926IJL5"/>
<dbReference type="Pfam" id="PF01833">
    <property type="entry name" value="TIG"/>
    <property type="match status" value="1"/>
</dbReference>
<sequence>MKIIQYISAVAFVLVTATSCSEDQYGEHSEMDYPIPTITSVTSDVEVGGEITIIGENFAAPSTVSIDGISMNITSQDDKKIVAVLPRLFKTSSIIVRNAFGRSSEEKMVVKPIYPAAEEITVTSWPKQITKGRPLIVRGHNMDLVTQVSVGSVTISVNGLNQQQERLLVLVPETLEESSATIVLKTIVGSTISLGNELPVIEYDPVNWEPIEPVVLMDFEDGDMHYLSGDMPSALCTAKLNGAGNGIVSPDGSNNYFSLYAKEITGAYSMWTYLGSLKTVFAKPIDMSEFHDPYISFYWNSDDNIGSFQLAVSQGEQKGGGTFAPGKTDKKYDPEAKYDLYTLRPTNKKWHCVTARLKDLVVESWGGDFKEFDLFGQITDIELVFKQVNGVYWNGKYGTENPDDIYNYGSQDNKEFKANIDKIMITDGPYTLNGYPEKE</sequence>
<dbReference type="InterPro" id="IPR014756">
    <property type="entry name" value="Ig_E-set"/>
</dbReference>
<dbReference type="InterPro" id="IPR002909">
    <property type="entry name" value="IPT_dom"/>
</dbReference>
<keyword evidence="3" id="KW-1185">Reference proteome</keyword>